<reference evidence="2 3" key="1">
    <citation type="submission" date="2016-10" db="EMBL/GenBank/DDBJ databases">
        <authorList>
            <person name="de Groot N.N."/>
        </authorList>
    </citation>
    <scope>NUCLEOTIDE SEQUENCE [LARGE SCALE GENOMIC DNA]</scope>
    <source>
        <strain evidence="2 3">DSM 26424</strain>
    </source>
</reference>
<dbReference type="PROSITE" id="PS51257">
    <property type="entry name" value="PROKAR_LIPOPROTEIN"/>
    <property type="match status" value="1"/>
</dbReference>
<dbReference type="EMBL" id="FNEJ01000002">
    <property type="protein sequence ID" value="SDI24901.1"/>
    <property type="molecule type" value="Genomic_DNA"/>
</dbReference>
<dbReference type="STRING" id="555512.SAMN04487993_1002250"/>
<sequence length="211" mass="22389">MKRCVLLLAALSVAAVAGCATPAMRQPDSSPQEAAAARYAHPGPSAITLYTMINNRSGAGAHSSMMISAPSQRVIFDPAGSVRAKGVPEIQDVLYGITPAVADFYERAHARESFRVRIQRIDVPPQVAERAIALAQSHGAVGQAQCTQATSGVLRQLPGFGALRQTWFPNTLADQMATLPGVTERVLREDDADDKTLAVAQFETGAAQPRP</sequence>
<evidence type="ECO:0000256" key="1">
    <source>
        <dbReference type="SAM" id="SignalP"/>
    </source>
</evidence>
<dbReference type="AlphaFoldDB" id="A0A1G8J1A6"/>
<name>A0A1G8J1A6_9RHOB</name>
<proteinExistence type="predicted"/>
<evidence type="ECO:0000313" key="2">
    <source>
        <dbReference type="EMBL" id="SDI24901.1"/>
    </source>
</evidence>
<feature type="signal peptide" evidence="1">
    <location>
        <begin position="1"/>
        <end position="25"/>
    </location>
</feature>
<dbReference type="RefSeq" id="WP_207543539.1">
    <property type="nucleotide sequence ID" value="NZ_FNEJ01000002.1"/>
</dbReference>
<gene>
    <name evidence="2" type="ORF">SAMN04487993_1002250</name>
</gene>
<organism evidence="2 3">
    <name type="scientific">Salipiger marinus</name>
    <dbReference type="NCBI Taxonomy" id="555512"/>
    <lineage>
        <taxon>Bacteria</taxon>
        <taxon>Pseudomonadati</taxon>
        <taxon>Pseudomonadota</taxon>
        <taxon>Alphaproteobacteria</taxon>
        <taxon>Rhodobacterales</taxon>
        <taxon>Roseobacteraceae</taxon>
        <taxon>Salipiger</taxon>
    </lineage>
</organism>
<dbReference type="Proteomes" id="UP000199093">
    <property type="component" value="Unassembled WGS sequence"/>
</dbReference>
<feature type="chain" id="PRO_5011517994" description="Lipoprotein" evidence="1">
    <location>
        <begin position="26"/>
        <end position="211"/>
    </location>
</feature>
<accession>A0A1G8J1A6</accession>
<protein>
    <recommendedName>
        <fullName evidence="4">Lipoprotein</fullName>
    </recommendedName>
</protein>
<keyword evidence="1" id="KW-0732">Signal</keyword>
<evidence type="ECO:0008006" key="4">
    <source>
        <dbReference type="Google" id="ProtNLM"/>
    </source>
</evidence>
<keyword evidence="3" id="KW-1185">Reference proteome</keyword>
<evidence type="ECO:0000313" key="3">
    <source>
        <dbReference type="Proteomes" id="UP000199093"/>
    </source>
</evidence>